<comment type="caution">
    <text evidence="1">The sequence shown here is derived from an EMBL/GenBank/DDBJ whole genome shotgun (WGS) entry which is preliminary data.</text>
</comment>
<evidence type="ECO:0000313" key="1">
    <source>
        <dbReference type="EMBL" id="CAG7717010.1"/>
    </source>
</evidence>
<protein>
    <submittedName>
        <fullName evidence="1">Uncharacterized protein</fullName>
    </submittedName>
</protein>
<reference evidence="1" key="1">
    <citation type="submission" date="2021-06" db="EMBL/GenBank/DDBJ databases">
        <authorList>
            <person name="Hodson N. C."/>
            <person name="Mongue J. A."/>
            <person name="Jaron S. K."/>
        </authorList>
    </citation>
    <scope>NUCLEOTIDE SEQUENCE</scope>
</reference>
<sequence length="33" mass="3887">IDMLVKLALPNMKLHHDHFQRKIVEYGIGIRTV</sequence>
<proteinExistence type="predicted"/>
<keyword evidence="2" id="KW-1185">Reference proteome</keyword>
<dbReference type="EMBL" id="CAJVCH010042740">
    <property type="protein sequence ID" value="CAG7717010.1"/>
    <property type="molecule type" value="Genomic_DNA"/>
</dbReference>
<accession>A0A8J2JB66</accession>
<feature type="non-terminal residue" evidence="1">
    <location>
        <position position="33"/>
    </location>
</feature>
<dbReference type="Proteomes" id="UP000708208">
    <property type="component" value="Unassembled WGS sequence"/>
</dbReference>
<dbReference type="AlphaFoldDB" id="A0A8J2JB66"/>
<gene>
    <name evidence="1" type="ORF">AFUS01_LOCUS6489</name>
</gene>
<name>A0A8J2JB66_9HEXA</name>
<feature type="non-terminal residue" evidence="1">
    <location>
        <position position="1"/>
    </location>
</feature>
<dbReference type="OrthoDB" id="8023995at2759"/>
<organism evidence="1 2">
    <name type="scientific">Allacma fusca</name>
    <dbReference type="NCBI Taxonomy" id="39272"/>
    <lineage>
        <taxon>Eukaryota</taxon>
        <taxon>Metazoa</taxon>
        <taxon>Ecdysozoa</taxon>
        <taxon>Arthropoda</taxon>
        <taxon>Hexapoda</taxon>
        <taxon>Collembola</taxon>
        <taxon>Symphypleona</taxon>
        <taxon>Sminthuridae</taxon>
        <taxon>Allacma</taxon>
    </lineage>
</organism>
<evidence type="ECO:0000313" key="2">
    <source>
        <dbReference type="Proteomes" id="UP000708208"/>
    </source>
</evidence>